<sequence>MANRRTVAVVGATGRLGGHVVRVLEERGHQVVTLSRSAGVDVVTGEGLAEALAGVDIVIDTSGTPSADEKEATAFFTAAAANLHAAGARAGVERLVSVSIIGIDASTGGYYRAKVAHEKALAAGPLPVQILRAAQFHEFVEPLVSWGRQGDTVYVPLMRTQLVAGAVVAEALVDLAEAPAPAPGTALPPYPEIAGPREENLAKAAELVYAARGERVTVVEVSDPGTPDRELLESGAFVAGPATTLAGPTLEKWLAGS</sequence>
<organism evidence="2 3">
    <name type="scientific">Kitasatospora misakiensis</name>
    <dbReference type="NCBI Taxonomy" id="67330"/>
    <lineage>
        <taxon>Bacteria</taxon>
        <taxon>Bacillati</taxon>
        <taxon>Actinomycetota</taxon>
        <taxon>Actinomycetes</taxon>
        <taxon>Kitasatosporales</taxon>
        <taxon>Streptomycetaceae</taxon>
        <taxon>Kitasatospora</taxon>
    </lineage>
</organism>
<feature type="domain" description="NAD(P)-binding" evidence="1">
    <location>
        <begin position="11"/>
        <end position="175"/>
    </location>
</feature>
<accession>A0ABW0X252</accession>
<evidence type="ECO:0000259" key="1">
    <source>
        <dbReference type="Pfam" id="PF13460"/>
    </source>
</evidence>
<dbReference type="PANTHER" id="PTHR15020:SF50">
    <property type="entry name" value="UPF0659 PROTEIN YMR090W"/>
    <property type="match status" value="1"/>
</dbReference>
<evidence type="ECO:0000313" key="3">
    <source>
        <dbReference type="Proteomes" id="UP001595975"/>
    </source>
</evidence>
<dbReference type="EMBL" id="JBHSOF010000013">
    <property type="protein sequence ID" value="MFC5663860.1"/>
    <property type="molecule type" value="Genomic_DNA"/>
</dbReference>
<dbReference type="InterPro" id="IPR016040">
    <property type="entry name" value="NAD(P)-bd_dom"/>
</dbReference>
<dbReference type="InterPro" id="IPR036291">
    <property type="entry name" value="NAD(P)-bd_dom_sf"/>
</dbReference>
<comment type="caution">
    <text evidence="2">The sequence shown here is derived from an EMBL/GenBank/DDBJ whole genome shotgun (WGS) entry which is preliminary data.</text>
</comment>
<dbReference type="PANTHER" id="PTHR15020">
    <property type="entry name" value="FLAVIN REDUCTASE-RELATED"/>
    <property type="match status" value="1"/>
</dbReference>
<dbReference type="Proteomes" id="UP001595975">
    <property type="component" value="Unassembled WGS sequence"/>
</dbReference>
<keyword evidence="3" id="KW-1185">Reference proteome</keyword>
<name>A0ABW0X252_9ACTN</name>
<dbReference type="Gene3D" id="3.40.50.720">
    <property type="entry name" value="NAD(P)-binding Rossmann-like Domain"/>
    <property type="match status" value="1"/>
</dbReference>
<dbReference type="RefSeq" id="WP_380225561.1">
    <property type="nucleotide sequence ID" value="NZ_JBHSOF010000013.1"/>
</dbReference>
<gene>
    <name evidence="2" type="ORF">ACFP3U_12805</name>
</gene>
<dbReference type="Pfam" id="PF13460">
    <property type="entry name" value="NAD_binding_10"/>
    <property type="match status" value="1"/>
</dbReference>
<evidence type="ECO:0000313" key="2">
    <source>
        <dbReference type="EMBL" id="MFC5663860.1"/>
    </source>
</evidence>
<dbReference type="SUPFAM" id="SSF51735">
    <property type="entry name" value="NAD(P)-binding Rossmann-fold domains"/>
    <property type="match status" value="1"/>
</dbReference>
<protein>
    <submittedName>
        <fullName evidence="2">SDR family oxidoreductase</fullName>
    </submittedName>
</protein>
<reference evidence="3" key="1">
    <citation type="journal article" date="2019" name="Int. J. Syst. Evol. Microbiol.">
        <title>The Global Catalogue of Microorganisms (GCM) 10K type strain sequencing project: providing services to taxonomists for standard genome sequencing and annotation.</title>
        <authorList>
            <consortium name="The Broad Institute Genomics Platform"/>
            <consortium name="The Broad Institute Genome Sequencing Center for Infectious Disease"/>
            <person name="Wu L."/>
            <person name="Ma J."/>
        </authorList>
    </citation>
    <scope>NUCLEOTIDE SEQUENCE [LARGE SCALE GENOMIC DNA]</scope>
    <source>
        <strain evidence="3">CGMCC 4.1437</strain>
    </source>
</reference>
<proteinExistence type="predicted"/>